<dbReference type="EMBL" id="GL945017">
    <property type="protein sequence ID" value="EGN55924.1"/>
    <property type="molecule type" value="Genomic_DNA"/>
</dbReference>
<comment type="subcellular location">
    <subcellularLocation>
        <location evidence="1">Membrane</location>
        <topology evidence="1">Multi-pass membrane protein</topology>
    </subcellularLocation>
</comment>
<dbReference type="InterPro" id="IPR050638">
    <property type="entry name" value="AA-Vitamin_Transporters"/>
</dbReference>
<feature type="transmembrane region" description="Helical" evidence="6">
    <location>
        <begin position="256"/>
        <end position="272"/>
    </location>
</feature>
<feature type="transmembrane region" description="Helical" evidence="6">
    <location>
        <begin position="103"/>
        <end position="123"/>
    </location>
</feature>
<dbReference type="Proteomes" id="UP000002772">
    <property type="component" value="Unassembled WGS sequence"/>
</dbReference>
<feature type="transmembrane region" description="Helical" evidence="6">
    <location>
        <begin position="278"/>
        <end position="295"/>
    </location>
</feature>
<dbReference type="InterPro" id="IPR000620">
    <property type="entry name" value="EamA_dom"/>
</dbReference>
<feature type="transmembrane region" description="Helical" evidence="6">
    <location>
        <begin position="43"/>
        <end position="62"/>
    </location>
</feature>
<dbReference type="AlphaFoldDB" id="F8NBA6"/>
<feature type="transmembrane region" description="Helical" evidence="6">
    <location>
        <begin position="189"/>
        <end position="206"/>
    </location>
</feature>
<keyword evidence="9" id="KW-1185">Reference proteome</keyword>
<evidence type="ECO:0000256" key="4">
    <source>
        <dbReference type="ARBA" id="ARBA00022989"/>
    </source>
</evidence>
<feature type="transmembrane region" description="Helical" evidence="6">
    <location>
        <begin position="159"/>
        <end position="177"/>
    </location>
</feature>
<dbReference type="RefSeq" id="WP_007572767.1">
    <property type="nucleotide sequence ID" value="NZ_BPTS01000001.1"/>
</dbReference>
<evidence type="ECO:0000313" key="8">
    <source>
        <dbReference type="EMBL" id="EGN55924.1"/>
    </source>
</evidence>
<evidence type="ECO:0000256" key="5">
    <source>
        <dbReference type="ARBA" id="ARBA00023136"/>
    </source>
</evidence>
<dbReference type="PANTHER" id="PTHR32322:SF2">
    <property type="entry name" value="EAMA DOMAIN-CONTAINING PROTEIN"/>
    <property type="match status" value="1"/>
</dbReference>
<name>F8NBA6_9BACT</name>
<dbReference type="Pfam" id="PF00892">
    <property type="entry name" value="EamA"/>
    <property type="match status" value="2"/>
</dbReference>
<dbReference type="InterPro" id="IPR037185">
    <property type="entry name" value="EmrE-like"/>
</dbReference>
<evidence type="ECO:0000256" key="6">
    <source>
        <dbReference type="SAM" id="Phobius"/>
    </source>
</evidence>
<feature type="transmembrane region" description="Helical" evidence="6">
    <location>
        <begin position="132"/>
        <end position="153"/>
    </location>
</feature>
<dbReference type="STRING" id="688246.Premu_0442"/>
<keyword evidence="4 6" id="KW-1133">Transmembrane helix</keyword>
<sequence length="310" mass="34263">MEEVLMKQLRSLWHYHLIAILVVLTWGVTFVNSKVLLNHGLEAHEIFTLRFLLAYVCMWIFFPRQFFAGSWKDEGLMALLGITGGSLYFVTENMAVKIGYVNNVSFIVCSAPLLSMLLALAVFRDVKATRRLVGGSLLSVFGIALVIFNGQIILKLNPLGDALALTASFCWAVYTLLLKKLSHYGSAFITRKVFFYGLLTVLPWYLLWPRSFPLQGLLQPEVLGNLLFLGVIASFVCFALWSWVSQKAGALAVSNYVYLNPVSTVVASAVVLGERLTWMAAVGSAMILLGLYVANGKSSASSRSSTVNER</sequence>
<accession>F8NBA6</accession>
<evidence type="ECO:0000313" key="9">
    <source>
        <dbReference type="Proteomes" id="UP000002772"/>
    </source>
</evidence>
<dbReference type="PANTHER" id="PTHR32322">
    <property type="entry name" value="INNER MEMBRANE TRANSPORTER"/>
    <property type="match status" value="1"/>
</dbReference>
<feature type="domain" description="EamA" evidence="7">
    <location>
        <begin position="16"/>
        <end position="147"/>
    </location>
</feature>
<feature type="transmembrane region" description="Helical" evidence="6">
    <location>
        <begin position="74"/>
        <end position="91"/>
    </location>
</feature>
<evidence type="ECO:0000256" key="2">
    <source>
        <dbReference type="ARBA" id="ARBA00007362"/>
    </source>
</evidence>
<evidence type="ECO:0000256" key="1">
    <source>
        <dbReference type="ARBA" id="ARBA00004141"/>
    </source>
</evidence>
<gene>
    <name evidence="8" type="ORF">Premu_0442</name>
</gene>
<organism evidence="8 9">
    <name type="scientific">Hallella multisaccharivorax DSM 17128</name>
    <dbReference type="NCBI Taxonomy" id="688246"/>
    <lineage>
        <taxon>Bacteria</taxon>
        <taxon>Pseudomonadati</taxon>
        <taxon>Bacteroidota</taxon>
        <taxon>Bacteroidia</taxon>
        <taxon>Bacteroidales</taxon>
        <taxon>Prevotellaceae</taxon>
        <taxon>Hallella</taxon>
    </lineage>
</organism>
<feature type="transmembrane region" description="Helical" evidence="6">
    <location>
        <begin position="12"/>
        <end position="31"/>
    </location>
</feature>
<feature type="transmembrane region" description="Helical" evidence="6">
    <location>
        <begin position="226"/>
        <end position="244"/>
    </location>
</feature>
<dbReference type="GO" id="GO:0016020">
    <property type="term" value="C:membrane"/>
    <property type="evidence" value="ECO:0007669"/>
    <property type="project" value="UniProtKB-SubCell"/>
</dbReference>
<dbReference type="HOGENOM" id="CLU_033863_4_1_10"/>
<feature type="domain" description="EamA" evidence="7">
    <location>
        <begin position="159"/>
        <end position="294"/>
    </location>
</feature>
<dbReference type="SUPFAM" id="SSF103481">
    <property type="entry name" value="Multidrug resistance efflux transporter EmrE"/>
    <property type="match status" value="2"/>
</dbReference>
<dbReference type="eggNOG" id="COG0697">
    <property type="taxonomic scope" value="Bacteria"/>
</dbReference>
<comment type="similarity">
    <text evidence="2">Belongs to the EamA transporter family.</text>
</comment>
<keyword evidence="3 6" id="KW-0812">Transmembrane</keyword>
<evidence type="ECO:0000259" key="7">
    <source>
        <dbReference type="Pfam" id="PF00892"/>
    </source>
</evidence>
<proteinExistence type="inferred from homology"/>
<protein>
    <recommendedName>
        <fullName evidence="7">EamA domain-containing protein</fullName>
    </recommendedName>
</protein>
<evidence type="ECO:0000256" key="3">
    <source>
        <dbReference type="ARBA" id="ARBA00022692"/>
    </source>
</evidence>
<reference evidence="9" key="1">
    <citation type="journal article" date="2011" name="Stand. Genomic Sci.">
        <title>Non-contiguous finished genome sequence of the opportunistic oral pathogen Prevotella multisaccharivorax type strain (PPPA20).</title>
        <authorList>
            <person name="Pati A."/>
            <person name="Gronow S."/>
            <person name="Lu M."/>
            <person name="Lapidus A."/>
            <person name="Nolan M."/>
            <person name="Lucas S."/>
            <person name="Hammon N."/>
            <person name="Deshpande S."/>
            <person name="Cheng J.F."/>
            <person name="Tapia R."/>
            <person name="Han C."/>
            <person name="Goodwin L."/>
            <person name="Pitluck S."/>
            <person name="Liolios K."/>
            <person name="Pagani I."/>
            <person name="Mavromatis K."/>
            <person name="Mikhailova N."/>
            <person name="Huntemann M."/>
            <person name="Chen A."/>
            <person name="Palaniappan K."/>
            <person name="Land M."/>
            <person name="Hauser L."/>
            <person name="Detter J.C."/>
            <person name="Brambilla E.M."/>
            <person name="Rohde M."/>
            <person name="Goker M."/>
            <person name="Woyke T."/>
            <person name="Bristow J."/>
            <person name="Eisen J.A."/>
            <person name="Markowitz V."/>
            <person name="Hugenholtz P."/>
            <person name="Kyrpides N.C."/>
            <person name="Klenk H.P."/>
            <person name="Ivanova N."/>
        </authorList>
    </citation>
    <scope>NUCLEOTIDE SEQUENCE [LARGE SCALE GENOMIC DNA]</scope>
    <source>
        <strain evidence="9">DSM 17128</strain>
    </source>
</reference>
<keyword evidence="5 6" id="KW-0472">Membrane</keyword>